<dbReference type="OrthoDB" id="7485566at2759"/>
<dbReference type="Proteomes" id="UP000015101">
    <property type="component" value="Unassembled WGS sequence"/>
</dbReference>
<dbReference type="HOGENOM" id="CLU_627436_0_0_1"/>
<dbReference type="EnsemblMetazoa" id="HelroT164223">
    <property type="protein sequence ID" value="HelroP164223"/>
    <property type="gene ID" value="HelroG164223"/>
</dbReference>
<dbReference type="PANTHER" id="PTHR37445:SF3">
    <property type="entry name" value="ZINC FINGER PHD-TYPE DOMAIN-CONTAINING PROTEIN"/>
    <property type="match status" value="1"/>
</dbReference>
<sequence>MTRQMYLLLQIDGRAEVYDHIPKPCRKKFAHDLNALLTAVCNDPGDPVHWVRLHCFVPYVLQKTSRGGRRGNLSSAVRLVCSPEGLAESSPATFDKLCSIHPKISVDRRVFPALTLTAGCVSPAEMLRAVKSFKNGSSGGLDGLRLQHLKDVFSGSLPIDDTLNSLTQFINLILSGACPLSLSELKFALGRVSCLLAHDALTIIRNAFSLPKLMYFLRTSKYIDPSKLGEFDGALRTALSSICNVQCQNSFHVKCVGLNGLSDEAFEVTRGFDSFKWFCDICLKKLCNVKTLSNIVSDNNDEINLKVEKIIERNGFLKNELKLLKEMLNSNSAKLDSPDRPVSKLSAEISTFKSDLKSSFATVVGQEVKKNIECVNLDVKTVKRKLTEQSI</sequence>
<dbReference type="CTD" id="20200443"/>
<dbReference type="EMBL" id="AMQM01001589">
    <property type="status" value="NOT_ANNOTATED_CDS"/>
    <property type="molecule type" value="Genomic_DNA"/>
</dbReference>
<dbReference type="SUPFAM" id="SSF57903">
    <property type="entry name" value="FYVE/PHD zinc finger"/>
    <property type="match status" value="1"/>
</dbReference>
<name>T1EV43_HELRO</name>
<evidence type="ECO:0000313" key="2">
    <source>
        <dbReference type="EnsemblMetazoa" id="HelroP164223"/>
    </source>
</evidence>
<evidence type="ECO:0000313" key="1">
    <source>
        <dbReference type="EMBL" id="ESN94391.1"/>
    </source>
</evidence>
<evidence type="ECO:0000313" key="3">
    <source>
        <dbReference type="Proteomes" id="UP000015101"/>
    </source>
</evidence>
<dbReference type="InParanoid" id="T1EV43"/>
<reference evidence="1 3" key="2">
    <citation type="journal article" date="2013" name="Nature">
        <title>Insights into bilaterian evolution from three spiralian genomes.</title>
        <authorList>
            <person name="Simakov O."/>
            <person name="Marletaz F."/>
            <person name="Cho S.J."/>
            <person name="Edsinger-Gonzales E."/>
            <person name="Havlak P."/>
            <person name="Hellsten U."/>
            <person name="Kuo D.H."/>
            <person name="Larsson T."/>
            <person name="Lv J."/>
            <person name="Arendt D."/>
            <person name="Savage R."/>
            <person name="Osoegawa K."/>
            <person name="de Jong P."/>
            <person name="Grimwood J."/>
            <person name="Chapman J.A."/>
            <person name="Shapiro H."/>
            <person name="Aerts A."/>
            <person name="Otillar R.P."/>
            <person name="Terry A.Y."/>
            <person name="Boore J.L."/>
            <person name="Grigoriev I.V."/>
            <person name="Lindberg D.R."/>
            <person name="Seaver E.C."/>
            <person name="Weisblat D.A."/>
            <person name="Putnam N.H."/>
            <person name="Rokhsar D.S."/>
        </authorList>
    </citation>
    <scope>NUCLEOTIDE SEQUENCE</scope>
</reference>
<dbReference type="GeneID" id="20200443"/>
<dbReference type="RefSeq" id="XP_009027465.1">
    <property type="nucleotide sequence ID" value="XM_009029217.1"/>
</dbReference>
<dbReference type="InterPro" id="IPR013083">
    <property type="entry name" value="Znf_RING/FYVE/PHD"/>
</dbReference>
<dbReference type="AlphaFoldDB" id="T1EV43"/>
<dbReference type="EMBL" id="KB097571">
    <property type="protein sequence ID" value="ESN94391.1"/>
    <property type="molecule type" value="Genomic_DNA"/>
</dbReference>
<dbReference type="EMBL" id="AMQM01001587">
    <property type="status" value="NOT_ANNOTATED_CDS"/>
    <property type="molecule type" value="Genomic_DNA"/>
</dbReference>
<proteinExistence type="predicted"/>
<dbReference type="Gene3D" id="3.30.40.10">
    <property type="entry name" value="Zinc/RING finger domain, C3HC4 (zinc finger)"/>
    <property type="match status" value="1"/>
</dbReference>
<organism evidence="2 3">
    <name type="scientific">Helobdella robusta</name>
    <name type="common">Californian leech</name>
    <dbReference type="NCBI Taxonomy" id="6412"/>
    <lineage>
        <taxon>Eukaryota</taxon>
        <taxon>Metazoa</taxon>
        <taxon>Spiralia</taxon>
        <taxon>Lophotrochozoa</taxon>
        <taxon>Annelida</taxon>
        <taxon>Clitellata</taxon>
        <taxon>Hirudinea</taxon>
        <taxon>Rhynchobdellida</taxon>
        <taxon>Glossiphoniidae</taxon>
        <taxon>Helobdella</taxon>
    </lineage>
</organism>
<gene>
    <name evidence="2" type="primary">20200443</name>
    <name evidence="1" type="ORF">HELRODRAFT_164223</name>
</gene>
<dbReference type="KEGG" id="hro:HELRODRAFT_164223"/>
<reference evidence="2" key="3">
    <citation type="submission" date="2015-06" db="UniProtKB">
        <authorList>
            <consortium name="EnsemblMetazoa"/>
        </authorList>
    </citation>
    <scope>IDENTIFICATION</scope>
</reference>
<dbReference type="EMBL" id="AMQM01001588">
    <property type="status" value="NOT_ANNOTATED_CDS"/>
    <property type="molecule type" value="Genomic_DNA"/>
</dbReference>
<accession>T1EV43</accession>
<dbReference type="InterPro" id="IPR011011">
    <property type="entry name" value="Znf_FYVE_PHD"/>
</dbReference>
<protein>
    <submittedName>
        <fullName evidence="1 2">Uncharacterized protein</fullName>
    </submittedName>
</protein>
<keyword evidence="3" id="KW-1185">Reference proteome</keyword>
<dbReference type="PANTHER" id="PTHR37445">
    <property type="entry name" value="PROTEIN CBG24663"/>
    <property type="match status" value="1"/>
</dbReference>
<reference evidence="3" key="1">
    <citation type="submission" date="2012-12" db="EMBL/GenBank/DDBJ databases">
        <authorList>
            <person name="Hellsten U."/>
            <person name="Grimwood J."/>
            <person name="Chapman J.A."/>
            <person name="Shapiro H."/>
            <person name="Aerts A."/>
            <person name="Otillar R.P."/>
            <person name="Terry A.Y."/>
            <person name="Boore J.L."/>
            <person name="Simakov O."/>
            <person name="Marletaz F."/>
            <person name="Cho S.-J."/>
            <person name="Edsinger-Gonzales E."/>
            <person name="Havlak P."/>
            <person name="Kuo D.-H."/>
            <person name="Larsson T."/>
            <person name="Lv J."/>
            <person name="Arendt D."/>
            <person name="Savage R."/>
            <person name="Osoegawa K."/>
            <person name="de Jong P."/>
            <person name="Lindberg D.R."/>
            <person name="Seaver E.C."/>
            <person name="Weisblat D.A."/>
            <person name="Putnam N.H."/>
            <person name="Grigoriev I.V."/>
            <person name="Rokhsar D.S."/>
        </authorList>
    </citation>
    <scope>NUCLEOTIDE SEQUENCE</scope>
</reference>